<dbReference type="EMBL" id="RZTZ01000007">
    <property type="protein sequence ID" value="RVT60269.1"/>
    <property type="molecule type" value="Genomic_DNA"/>
</dbReference>
<dbReference type="RefSeq" id="WP_127739521.1">
    <property type="nucleotide sequence ID" value="NZ_CP102590.1"/>
</dbReference>
<comment type="caution">
    <text evidence="1">The sequence shown here is derived from an EMBL/GenBank/DDBJ whole genome shotgun (WGS) entry which is preliminary data.</text>
</comment>
<reference evidence="1 2" key="1">
    <citation type="submission" date="2019-01" db="EMBL/GenBank/DDBJ databases">
        <title>Bacillus sp. M5HDSG1-1, whole genome shotgun sequence.</title>
        <authorList>
            <person name="Tuo L."/>
        </authorList>
    </citation>
    <scope>NUCLEOTIDE SEQUENCE [LARGE SCALE GENOMIC DNA]</scope>
    <source>
        <strain evidence="1 2">M5HDSG1-1</strain>
    </source>
</reference>
<gene>
    <name evidence="1" type="ORF">EM808_17665</name>
</gene>
<evidence type="ECO:0000313" key="1">
    <source>
        <dbReference type="EMBL" id="RVT60269.1"/>
    </source>
</evidence>
<proteinExistence type="predicted"/>
<keyword evidence="2" id="KW-1185">Reference proteome</keyword>
<dbReference type="AlphaFoldDB" id="A0A437K8D5"/>
<dbReference type="GeneID" id="87617173"/>
<accession>A0A437K8D5</accession>
<organism evidence="1 2">
    <name type="scientific">Niallia taxi</name>
    <dbReference type="NCBI Taxonomy" id="2499688"/>
    <lineage>
        <taxon>Bacteria</taxon>
        <taxon>Bacillati</taxon>
        <taxon>Bacillota</taxon>
        <taxon>Bacilli</taxon>
        <taxon>Bacillales</taxon>
        <taxon>Bacillaceae</taxon>
        <taxon>Niallia</taxon>
    </lineage>
</organism>
<protein>
    <submittedName>
        <fullName evidence="1">Uncharacterized protein</fullName>
    </submittedName>
</protein>
<name>A0A437K8D5_9BACI</name>
<sequence length="96" mass="11245">MTNIYNLYSSDENHLGISKSYHIQCDLPPHKFRQILMEFRQNNNVGNDIQAFVDYLKETFPESLHTFDYDDVVQFDADQENSAILTNLTDQMNKPV</sequence>
<evidence type="ECO:0000313" key="2">
    <source>
        <dbReference type="Proteomes" id="UP000288024"/>
    </source>
</evidence>
<dbReference type="Proteomes" id="UP000288024">
    <property type="component" value="Unassembled WGS sequence"/>
</dbReference>